<dbReference type="AlphaFoldDB" id="V7CMY0"/>
<dbReference type="EMBL" id="CM002289">
    <property type="protein sequence ID" value="ESW30610.1"/>
    <property type="molecule type" value="Genomic_DNA"/>
</dbReference>
<reference evidence="3" key="1">
    <citation type="journal article" date="2014" name="Nat. Genet.">
        <title>A reference genome for common bean and genome-wide analysis of dual domestications.</title>
        <authorList>
            <person name="Schmutz J."/>
            <person name="McClean P.E."/>
            <person name="Mamidi S."/>
            <person name="Wu G.A."/>
            <person name="Cannon S.B."/>
            <person name="Grimwood J."/>
            <person name="Jenkins J."/>
            <person name="Shu S."/>
            <person name="Song Q."/>
            <person name="Chavarro C."/>
            <person name="Torres-Torres M."/>
            <person name="Geffroy V."/>
            <person name="Moghaddam S.M."/>
            <person name="Gao D."/>
            <person name="Abernathy B."/>
            <person name="Barry K."/>
            <person name="Blair M."/>
            <person name="Brick M.A."/>
            <person name="Chovatia M."/>
            <person name="Gepts P."/>
            <person name="Goodstein D.M."/>
            <person name="Gonzales M."/>
            <person name="Hellsten U."/>
            <person name="Hyten D.L."/>
            <person name="Jia G."/>
            <person name="Kelly J.D."/>
            <person name="Kudrna D."/>
            <person name="Lee R."/>
            <person name="Richard M.M."/>
            <person name="Miklas P.N."/>
            <person name="Osorno J.M."/>
            <person name="Rodrigues J."/>
            <person name="Thareau V."/>
            <person name="Urrea C.A."/>
            <person name="Wang M."/>
            <person name="Yu Y."/>
            <person name="Zhang M."/>
            <person name="Wing R.A."/>
            <person name="Cregan P.B."/>
            <person name="Rokhsar D.S."/>
            <person name="Jackson S.A."/>
        </authorList>
    </citation>
    <scope>NUCLEOTIDE SEQUENCE [LARGE SCALE GENOMIC DNA]</scope>
    <source>
        <strain evidence="3">cv. G19833</strain>
    </source>
</reference>
<evidence type="ECO:0000256" key="1">
    <source>
        <dbReference type="SAM" id="SignalP"/>
    </source>
</evidence>
<sequence length="75" mass="9007">MHILRHIHLWKRCHLPLLLQLLPWQRCFSISLYEQFIQKVSLFKGCSLGFVKQIVKIFYMLTPSRVGYQNGKLDF</sequence>
<evidence type="ECO:0008006" key="4">
    <source>
        <dbReference type="Google" id="ProtNLM"/>
    </source>
</evidence>
<keyword evidence="1" id="KW-0732">Signal</keyword>
<protein>
    <recommendedName>
        <fullName evidence="4">Secreted protein</fullName>
    </recommendedName>
</protein>
<dbReference type="Proteomes" id="UP000000226">
    <property type="component" value="Chromosome 2"/>
</dbReference>
<name>V7CMY0_PHAVU</name>
<evidence type="ECO:0000313" key="2">
    <source>
        <dbReference type="EMBL" id="ESW30610.1"/>
    </source>
</evidence>
<feature type="signal peptide" evidence="1">
    <location>
        <begin position="1"/>
        <end position="29"/>
    </location>
</feature>
<organism evidence="2 3">
    <name type="scientific">Phaseolus vulgaris</name>
    <name type="common">Kidney bean</name>
    <name type="synonym">French bean</name>
    <dbReference type="NCBI Taxonomy" id="3885"/>
    <lineage>
        <taxon>Eukaryota</taxon>
        <taxon>Viridiplantae</taxon>
        <taxon>Streptophyta</taxon>
        <taxon>Embryophyta</taxon>
        <taxon>Tracheophyta</taxon>
        <taxon>Spermatophyta</taxon>
        <taxon>Magnoliopsida</taxon>
        <taxon>eudicotyledons</taxon>
        <taxon>Gunneridae</taxon>
        <taxon>Pentapetalae</taxon>
        <taxon>rosids</taxon>
        <taxon>fabids</taxon>
        <taxon>Fabales</taxon>
        <taxon>Fabaceae</taxon>
        <taxon>Papilionoideae</taxon>
        <taxon>50 kb inversion clade</taxon>
        <taxon>NPAAA clade</taxon>
        <taxon>indigoferoid/millettioid clade</taxon>
        <taxon>Phaseoleae</taxon>
        <taxon>Phaseolus</taxon>
    </lineage>
</organism>
<dbReference type="Gramene" id="ESW30610">
    <property type="protein sequence ID" value="ESW30610"/>
    <property type="gene ID" value="PHAVU_002G167600g"/>
</dbReference>
<proteinExistence type="predicted"/>
<feature type="chain" id="PRO_5004755970" description="Secreted protein" evidence="1">
    <location>
        <begin position="30"/>
        <end position="75"/>
    </location>
</feature>
<evidence type="ECO:0000313" key="3">
    <source>
        <dbReference type="Proteomes" id="UP000000226"/>
    </source>
</evidence>
<gene>
    <name evidence="2" type="ORF">PHAVU_002G167600g</name>
</gene>
<keyword evidence="3" id="KW-1185">Reference proteome</keyword>
<accession>V7CMY0</accession>